<dbReference type="InterPro" id="IPR002850">
    <property type="entry name" value="PIN_toxin-like"/>
</dbReference>
<accession>A0A2T1M3R3</accession>
<dbReference type="RefSeq" id="WP_106455103.1">
    <property type="nucleotide sequence ID" value="NZ_PXOH01000001.1"/>
</dbReference>
<dbReference type="AlphaFoldDB" id="A0A2T1M3R3"/>
<reference evidence="2 3" key="1">
    <citation type="submission" date="2018-03" db="EMBL/GenBank/DDBJ databases">
        <title>The ancient ancestry and fast evolution of plastids.</title>
        <authorList>
            <person name="Moore K.R."/>
            <person name="Magnabosco C."/>
            <person name="Momper L."/>
            <person name="Gold D.A."/>
            <person name="Bosak T."/>
            <person name="Fournier G.P."/>
        </authorList>
    </citation>
    <scope>NUCLEOTIDE SEQUENCE [LARGE SCALE GENOMIC DNA]</scope>
    <source>
        <strain evidence="2 3">CCALA 016</strain>
    </source>
</reference>
<dbReference type="EMBL" id="PXOH01000001">
    <property type="protein sequence ID" value="PSF39483.1"/>
    <property type="molecule type" value="Genomic_DNA"/>
</dbReference>
<evidence type="ECO:0000313" key="3">
    <source>
        <dbReference type="Proteomes" id="UP000239001"/>
    </source>
</evidence>
<keyword evidence="3" id="KW-1185">Reference proteome</keyword>
<comment type="caution">
    <text evidence="2">The sequence shown here is derived from an EMBL/GenBank/DDBJ whole genome shotgun (WGS) entry which is preliminary data.</text>
</comment>
<evidence type="ECO:0000313" key="2">
    <source>
        <dbReference type="EMBL" id="PSF39483.1"/>
    </source>
</evidence>
<proteinExistence type="predicted"/>
<dbReference type="InterPro" id="IPR002716">
    <property type="entry name" value="PIN_dom"/>
</dbReference>
<dbReference type="SUPFAM" id="SSF88723">
    <property type="entry name" value="PIN domain-like"/>
    <property type="match status" value="1"/>
</dbReference>
<sequence length="142" mass="16081">MKVVLDVNVWVSGLLWRGRPGLILDLSKKQQITIFVSDGLRQELENTLRRTKFKSKIQSLAITVEDLLTVIKELSQSSPYLSVELPELRDLDDLVILGTAQASQAEFIITGDQDLLVLKKFNDIPILTPQDFLKMFGVEKLQ</sequence>
<dbReference type="PANTHER" id="PTHR34610">
    <property type="entry name" value="SSL7007 PROTEIN"/>
    <property type="match status" value="1"/>
</dbReference>
<evidence type="ECO:0000259" key="1">
    <source>
        <dbReference type="Pfam" id="PF13470"/>
    </source>
</evidence>
<dbReference type="PANTHER" id="PTHR34610:SF4">
    <property type="entry name" value="SLL8027 PROTEIN"/>
    <property type="match status" value="1"/>
</dbReference>
<protein>
    <submittedName>
        <fullName evidence="2">Putative toxin-antitoxin system toxin component, PIN family</fullName>
    </submittedName>
</protein>
<organism evidence="2 3">
    <name type="scientific">Aphanothece hegewaldii CCALA 016</name>
    <dbReference type="NCBI Taxonomy" id="2107694"/>
    <lineage>
        <taxon>Bacteria</taxon>
        <taxon>Bacillati</taxon>
        <taxon>Cyanobacteriota</taxon>
        <taxon>Cyanophyceae</taxon>
        <taxon>Oscillatoriophycideae</taxon>
        <taxon>Chroococcales</taxon>
        <taxon>Aphanothecaceae</taxon>
        <taxon>Aphanothece</taxon>
    </lineage>
</organism>
<dbReference type="InterPro" id="IPR029060">
    <property type="entry name" value="PIN-like_dom_sf"/>
</dbReference>
<name>A0A2T1M3R3_9CHRO</name>
<feature type="domain" description="PIN" evidence="1">
    <location>
        <begin position="2"/>
        <end position="113"/>
    </location>
</feature>
<reference evidence="2 3" key="2">
    <citation type="submission" date="2018-03" db="EMBL/GenBank/DDBJ databases">
        <authorList>
            <person name="Keele B.F."/>
        </authorList>
    </citation>
    <scope>NUCLEOTIDE SEQUENCE [LARGE SCALE GENOMIC DNA]</scope>
    <source>
        <strain evidence="2 3">CCALA 016</strain>
    </source>
</reference>
<dbReference type="Pfam" id="PF13470">
    <property type="entry name" value="PIN_3"/>
    <property type="match status" value="1"/>
</dbReference>
<dbReference type="Proteomes" id="UP000239001">
    <property type="component" value="Unassembled WGS sequence"/>
</dbReference>
<dbReference type="NCBIfam" id="TIGR00305">
    <property type="entry name" value="putative toxin-antitoxin system toxin component, PIN family"/>
    <property type="match status" value="1"/>
</dbReference>
<gene>
    <name evidence="2" type="ORF">C7H19_01465</name>
</gene>
<dbReference type="OrthoDB" id="426765at2"/>